<dbReference type="OrthoDB" id="1065058at2759"/>
<keyword evidence="3" id="KW-1185">Reference proteome</keyword>
<proteinExistence type="predicted"/>
<dbReference type="PANTHER" id="PTHR12725:SF117">
    <property type="entry name" value="HALOACID DEHALOGENASE-LIKE HYDROLASE"/>
    <property type="match status" value="1"/>
</dbReference>
<name>A0A7G2C5D7_9TRYP</name>
<sequence length="365" mass="42504">MSTAPQYFVLIDIDNTLYAYKDTGFAEEMSRNIRTFVMSRFNLTEEEAQHYSQKYYHNYGLSLLGFYTAFNKDGQKLMSAKEYGDYVHCNVTYTNLNNTPEKKEKNAQLKAMLTRLNRHVCTPQSTNEHQHYLYYFTNANREHAINCLSHIGLLPLFESAAEDGEADAVYSPVARPFKEYAYPFDALTAEENNANHKKEKYYFGFSYEDQWRLTEPNIINKPFRDAYAAVAREIERDVVQEVQLGDTAREEKRRMLDERYSQLYTNGSKELNTGRFIMVDDTLMNLQYPLELGWKAVWLDQTGNSRTVVEEKTATPEKNHNNNKSEEKSESQFITKFSDPFYQTAFSGKTVENYLFYFGAGRCLG</sequence>
<dbReference type="InterPro" id="IPR036412">
    <property type="entry name" value="HAD-like_sf"/>
</dbReference>
<dbReference type="EMBL" id="LR877147">
    <property type="protein sequence ID" value="CAD2214351.1"/>
    <property type="molecule type" value="Genomic_DNA"/>
</dbReference>
<evidence type="ECO:0000256" key="1">
    <source>
        <dbReference type="SAM" id="MobiDB-lite"/>
    </source>
</evidence>
<dbReference type="PANTHER" id="PTHR12725">
    <property type="entry name" value="HALOACID DEHALOGENASE-LIKE HYDROLASE"/>
    <property type="match status" value="1"/>
</dbReference>
<evidence type="ECO:0000313" key="2">
    <source>
        <dbReference type="EMBL" id="CAD2214351.1"/>
    </source>
</evidence>
<reference evidence="2 3" key="1">
    <citation type="submission" date="2020-08" db="EMBL/GenBank/DDBJ databases">
        <authorList>
            <person name="Newling K."/>
            <person name="Davey J."/>
            <person name="Forrester S."/>
        </authorList>
    </citation>
    <scope>NUCLEOTIDE SEQUENCE [LARGE SCALE GENOMIC DNA]</scope>
    <source>
        <strain evidence="3">Crithidia deanei Carvalho (ATCC PRA-265)</strain>
    </source>
</reference>
<dbReference type="VEuPathDB" id="TriTrypDB:ADEAN_000179600"/>
<dbReference type="Gene3D" id="3.40.50.1000">
    <property type="entry name" value="HAD superfamily/HAD-like"/>
    <property type="match status" value="1"/>
</dbReference>
<accession>A0A7G2C5D7</accession>
<feature type="region of interest" description="Disordered" evidence="1">
    <location>
        <begin position="309"/>
        <end position="330"/>
    </location>
</feature>
<dbReference type="InterPro" id="IPR023214">
    <property type="entry name" value="HAD_sf"/>
</dbReference>
<organism evidence="2 3">
    <name type="scientific">Angomonas deanei</name>
    <dbReference type="NCBI Taxonomy" id="59799"/>
    <lineage>
        <taxon>Eukaryota</taxon>
        <taxon>Discoba</taxon>
        <taxon>Euglenozoa</taxon>
        <taxon>Kinetoplastea</taxon>
        <taxon>Metakinetoplastina</taxon>
        <taxon>Trypanosomatida</taxon>
        <taxon>Trypanosomatidae</taxon>
        <taxon>Strigomonadinae</taxon>
        <taxon>Angomonas</taxon>
    </lineage>
</organism>
<dbReference type="SUPFAM" id="SSF56784">
    <property type="entry name" value="HAD-like"/>
    <property type="match status" value="1"/>
</dbReference>
<evidence type="ECO:0008006" key="4">
    <source>
        <dbReference type="Google" id="ProtNLM"/>
    </source>
</evidence>
<protein>
    <recommendedName>
        <fullName evidence="4">Haloacid dehalogenase-like hydrolase</fullName>
    </recommendedName>
</protein>
<evidence type="ECO:0000313" key="3">
    <source>
        <dbReference type="Proteomes" id="UP000515908"/>
    </source>
</evidence>
<dbReference type="AlphaFoldDB" id="A0A7G2C5D7"/>
<gene>
    <name evidence="2" type="ORF">ADEAN_000179600</name>
</gene>
<dbReference type="Proteomes" id="UP000515908">
    <property type="component" value="Chromosome 03"/>
</dbReference>